<protein>
    <submittedName>
        <fullName evidence="8">FG-GAP repeat protein</fullName>
    </submittedName>
</protein>
<keyword evidence="9" id="KW-1185">Reference proteome</keyword>
<dbReference type="SUPFAM" id="SSF141072">
    <property type="entry name" value="CalX-like"/>
    <property type="match status" value="1"/>
</dbReference>
<sequence length="3953" mass="412099">MLWPDAGPEATHRTKRLTLYTTMARMFSKRSTQRVSISRRRTQHRKTSRRQLSAALRSTHRRVGIERLEDRHLLAMDFGDAPDFGVGTGPGDYQTSLVDNGPRHTIDARIFMGRPSEGTPDRLKDDGLRNPHFDLNVTHGSQPEVSVVVTNRTDAPATLHGWIDFNGDGVFDNQTERALATPETIVGFAESKTVQLVFPEIGSSFHGQTQARFRFSTDGAAASPTGLASDGEVEDYVANIFLPHTDEAEMLQYYRVAADDHTNYPNAPFVGYNFKFGDSIAKVGDLDRNGVTDLAVAVPGDNSEGEGTGAVHIFFLESDGSYSKRTIIPLGAAGIGESAPYSGNLLKIAPIGDLNGDGFVDLAVSSGEALSDATSLHVIYLNSVGTAKSVQSIATGVGEPIAHLGDLGNNGTQELVVRNPKVGHTDYFQILSVDSSGAVQKTATISHIASAPLAPDSNDIFGKAITLLGDLDDDGNIEIAVGIQRGGNDDEGIVQILSLNADFEVLHRTHLTSNFIDYSARHDYGFGNSLVAGDLDGDGRFELIVGDPTLRGRSLADSEPTNDVQGAAYVLFLNANGTLEAAQRYALKSNSQHADAKYASAMAFLGDLSVDPSGDGSIEIAISASNDAWSGSVEIVSLNADGSPVARSEIGPFGVHGQNTRHVTSLGDVDGNGYRDMAVAAGNAVQVLFVGPEGRIITTTEIRGDRVGGNGFGTIGSLASAGDLDGDGIDELAVGSTFPDVSRFSPDANGKVQILYLKTDGSLRDFAEIGPTPNLGPDDANFDPANLNFGRAITTVGDLDGNGVPDLAVSQQEYERKRYTGPGALVTDTYDAAIDILFMSSEGSVIDRTSLSGIDAQDLAAIGDLDGDGLLEIAVGRNGFLDVVFLSSEGELRDRKTFDYDLSKLGTDTSAELFGLAVAAPGDLDGDGVADVLVGAPGRTSTDTTQGFCDVRFGSIHRLLLNADGTVKEQLELKTPEGWSYSDVGVDLAVLGDVDGEGGVDFVTAAPPRCDSQGGLIEMSIGVLRRGDFGDAPDSGDGTGPWNYNTHAHDDGPVHIVNDAIYLGTSITADVFANPSNLADGDDDDGLILPGGVLTLTAGQTSQVDVIVTNDTGSDGMLYGWIDLNFDGVFDLSERSEFPVPDKTTEPTVPLSFPFIPAGVAGMTYARFRLSTDGAAAAPTGAAFDGEVEDYLVTIIPPIGSGQTYFDHGDAAIGNSGSIVSTATTPQSQLVDGAFHNIGDVDGNGTNDLAASVLIGGNSPGVEIHLLNPDGTVKRVESTAIPVDLQTHRLGESFTGLGDLNGDGIPDVVIGSPGIGSEAAGRLDVVFLDRDGKSIGSTIIGGDSGNGPSLSEPAGFGISIASIGDIDADGYDDLAVGAAGFEGDGRVFILLMGANGVVDDYQVISGPGDFGSSVVNLGYLNDDHVTDLLIGAPTYSDTLANRRSGAAFVVYLNNNGTEQGRNIISQSTGMPISADDRFGTSVASISDANGDGILDIAVGAPYDNTGGMNRGAVYVLQLARDGSVTDVSKIATGMGGGPEDSADNHGSFGRSIAVMDDSNSNDLPELMVRAGSSDYLVQLADASTAMRSPSHELDSNIFLGSFVDVEKAPNPNDAATGDDVTGFGNDEDGLVDPSQLRNLAVGQNPSVDLYVTNLTGSDAALYGWIDYDMNGEFDGGEQVSLSVPSAAVGKGSLGEIVTLTFPKVPEGFSGTTYARFRFSTDASAAVPTGRALDGEVEDYVVTGIGNGYQNLIPSGSLDPGFGNNGVVRTDSRKPNTDSVVDVVAYPSNGQSLILGSNGSDVTVLRLNMDGVADGTFGNLGVAQHRMWFDGARMSASSMVLDDQNRIIIAGALSYTDGSGRSDFAITRLMPNGDIDTSFGSDGFQFIDFDGRKTGTPDVAIDSTGRIVVGGSAQHIVDRDYDFAVARLTADGVLDSTFSEDGKNHFDLGGTTDISTSLTIDVLDRIVMGGYTNLRSSSQRDLAVIRLTKDGVLDDTFDSDGIQTIDFDNKGDYPGSVAIDSLGRIVVTGRSFQGGESGTDIAVARLTNGGVLDTNFSDDGKHIVDIFSQQEFTYGLAIDGSDRILIAAQTQESGQREDIAVIRLAVSGELDDTFDDDGVQIVDFGNERDFGGFLAIDPVGNILVAGTGTSDFAVARLTNNGDFDSTFSRDGKLTTDIGSPYSNGFASEIVSHQPDGKIVAIGHSSGSSDVLVIRYLDDGQLDLGFGDRGLVRLDTNPFNNSDRAIGVHIDDQGRIILLTNGRQSNLNSGTKENLNIYRLTADGELDASFGTNGLSIHDFNSQSDRPTAMAVDSQGRILISGTSGNAKILTRLTASGTLDSTFGSGQYVELAFHPTDLAVDQNDNIVIVGTVNSDFAAARYLNTGQLDTGFGGDGIQTINIVDANRNSSDVPSAVTIDRFGRIVISGYYYDYSAAQTDVAIAWLNPDGSLDVSFDDDGKLSIDFGGDADSAQSIAVDSSNRVIVGGYTFSPSDGVSDFAVARINSDGTLDEAFGDGGKKIIDLGSTSESIGGVFVDEFDRILLAGSSDSTMTILRLLSNDGAGGEYLASLLSRDYGDAPDTGPGTGPGNYNTSISDSGPSHQIDQDIFIGKFVDGEFTANPGSQANSDDVTGDLFHGELADDEDAFGSLTFIGGTSPTVTVVVTNRTAKPAMLYGWIDSNGDGTFDLSAQHSVNPDPESTTVELDFPMVPVGFNGTTYARFRLSTDIQAASVPTGFASDGEVEDHIVSIRSSLLTIGNVSKVEGAVGPTPFVFTVTRSGSLVGEVSVDYQTVDGTATVDNSDYLPVADTLTFLDGESTKTITVIAQGDTYAETNETFVVRLSGVTGNAAITRSEGIGTILDTGGFVIHGVDSVDSSGYSVSSAGDVNSDGIDDLVIGAPYADGIDNSRSNVGESYVVFGRHAEDPFTTSVDLSSLDGSNGFVIHGIDSSGSSGFSVSGAGDVNNDGIVDLVIGAPNANGQVGESYVIFGRKAVAPFTASVDLSSLDGSNGFVIHGIDSNDRSGISVSGAGDINNDGTDDLIIGAYIAGSAGNGQSGAGESYVIFGRNAEDPFGASVDLSSLDGSNGFVIHGVDSGDSSGISVSGAGDVNGDGISDLVIGAFLANGSGNGQSNAGESYVIFGRDAEDPFAASIDLSLLDGSNGFVIHGIDSDDSSGISVSGAGDINNDGIDDLIIGAYYADGAGNGQSAAGESYVIFGRNAEVPFAASVSLSSLNGSSGFAIHGIDSSDHSGISVSRAGDINNDGIDDLIIGAYSANGSGNGQSDAGESYVIFGRDEEHPFAASVELNSLDGSNGFVIYGFDSGDFSGYSVSGAGDVNNDGIDDLIIGAYYADGQAGQSYVVFGRDGVNPFGASLDLSSLSAGLKDWVKEATDEKEPILTIASDPEKLTSTLQAITQLENLNVGETLEISINLTAGVYSGETIKLPAGITVRINGSNGPTWVGASPALTLESGNLIVEGFTFTNATDAPTILVQGGSLTLRNSRIEETTTADRPAIQVTGGKVDLGTADDPGGNTIIIHGDGDLIDNAGPHSLSAIGNTFQIDEVPIVSEFEIEAEITDHLERQDAGLVSYLADNVFDSLVAGERDLDLLSLVADLELTDPTFVITEAVNGEAEILSDDHTVRFVAAELGSASFRYSVRVDDVEVATRIAHFDVTNLPPVVAVELSELTVDQGDVASNTITFSDSVGDVVSLSASIGTVTQADDGSGTWSWSFNTNDTTDESQTVTITATDSFGITSRTTFSLNVNLAADPLSVSGVTVNDGALQRSNTTQLAIQFDRDFDAQSMIDSGQILSAISLHTGAGFSTNVALTADQFRWDMATSRLLIDLTAGGTQSILADGRYELRIHDTIDASFVDSDGTDDGVYRYHFHQLSGDFDGDAIVGISDRATWFDRTKVQFGARAGMAGYDSAFDFDGDGIISTRDYYVWLRSCVGKQLD</sequence>
<evidence type="ECO:0000256" key="3">
    <source>
        <dbReference type="ARBA" id="ARBA00022801"/>
    </source>
</evidence>
<keyword evidence="2" id="KW-0677">Repeat</keyword>
<evidence type="ECO:0000256" key="5">
    <source>
        <dbReference type="ARBA" id="ARBA00023180"/>
    </source>
</evidence>
<dbReference type="SUPFAM" id="SSF51126">
    <property type="entry name" value="Pectin lyase-like"/>
    <property type="match status" value="1"/>
</dbReference>
<proteinExistence type="predicted"/>
<dbReference type="Pfam" id="PF01839">
    <property type="entry name" value="FG-GAP"/>
    <property type="match status" value="11"/>
</dbReference>
<dbReference type="Gene3D" id="2.130.10.130">
    <property type="entry name" value="Integrin alpha, N-terminal"/>
    <property type="match status" value="10"/>
</dbReference>
<feature type="region of interest" description="Disordered" evidence="6">
    <location>
        <begin position="30"/>
        <end position="50"/>
    </location>
</feature>
<dbReference type="InterPro" id="IPR045474">
    <property type="entry name" value="GEVED"/>
</dbReference>
<dbReference type="EMBL" id="SJPT01000002">
    <property type="protein sequence ID" value="TWU24813.1"/>
    <property type="molecule type" value="Genomic_DNA"/>
</dbReference>
<feature type="region of interest" description="Disordered" evidence="6">
    <location>
        <begin position="2575"/>
        <end position="2596"/>
    </location>
</feature>
<feature type="domain" description="Calx-beta" evidence="7">
    <location>
        <begin position="2739"/>
        <end position="2840"/>
    </location>
</feature>
<dbReference type="InterPro" id="IPR011050">
    <property type="entry name" value="Pectin_lyase_fold/virulence"/>
</dbReference>
<dbReference type="GO" id="GO:0007154">
    <property type="term" value="P:cell communication"/>
    <property type="evidence" value="ECO:0007669"/>
    <property type="project" value="InterPro"/>
</dbReference>
<dbReference type="GO" id="GO:0016787">
    <property type="term" value="F:hydrolase activity"/>
    <property type="evidence" value="ECO:0007669"/>
    <property type="project" value="UniProtKB-KW"/>
</dbReference>
<dbReference type="PANTHER" id="PTHR23221">
    <property type="entry name" value="GLYCOSYLPHOSPHATIDYLINOSITOL PHOSPHOLIPASE D"/>
    <property type="match status" value="1"/>
</dbReference>
<evidence type="ECO:0000259" key="7">
    <source>
        <dbReference type="SMART" id="SM00237"/>
    </source>
</evidence>
<keyword evidence="1" id="KW-0732">Signal</keyword>
<feature type="compositionally biased region" description="Basic residues" evidence="6">
    <location>
        <begin position="30"/>
        <end position="49"/>
    </location>
</feature>
<dbReference type="InterPro" id="IPR013519">
    <property type="entry name" value="Int_alpha_beta-p"/>
</dbReference>
<evidence type="ECO:0000256" key="6">
    <source>
        <dbReference type="SAM" id="MobiDB-lite"/>
    </source>
</evidence>
<dbReference type="Pfam" id="PF20009">
    <property type="entry name" value="GEVED"/>
    <property type="match status" value="4"/>
</dbReference>
<evidence type="ECO:0000256" key="1">
    <source>
        <dbReference type="ARBA" id="ARBA00022729"/>
    </source>
</evidence>
<evidence type="ECO:0000313" key="8">
    <source>
        <dbReference type="EMBL" id="TWU24813.1"/>
    </source>
</evidence>
<dbReference type="PROSITE" id="PS51470">
    <property type="entry name" value="FG_GAP"/>
    <property type="match status" value="8"/>
</dbReference>
<gene>
    <name evidence="8" type="ORF">Pla52o_11030</name>
</gene>
<keyword evidence="4" id="KW-0106">Calcium</keyword>
<evidence type="ECO:0000313" key="9">
    <source>
        <dbReference type="Proteomes" id="UP000316304"/>
    </source>
</evidence>
<dbReference type="PRINTS" id="PR01185">
    <property type="entry name" value="INTEGRINA"/>
</dbReference>
<dbReference type="Proteomes" id="UP000316304">
    <property type="component" value="Unassembled WGS sequence"/>
</dbReference>
<dbReference type="SMART" id="SM00191">
    <property type="entry name" value="Int_alpha"/>
    <property type="match status" value="18"/>
</dbReference>
<dbReference type="InterPro" id="IPR000413">
    <property type="entry name" value="Integrin_alpha"/>
</dbReference>
<keyword evidence="5" id="KW-0325">Glycoprotein</keyword>
<dbReference type="Pfam" id="PF03160">
    <property type="entry name" value="Calx-beta"/>
    <property type="match status" value="1"/>
</dbReference>
<keyword evidence="3" id="KW-0378">Hydrolase</keyword>
<dbReference type="InterPro" id="IPR018247">
    <property type="entry name" value="EF_Hand_1_Ca_BS"/>
</dbReference>
<dbReference type="NCBIfam" id="TIGR02608">
    <property type="entry name" value="delta_60_rpt"/>
    <property type="match status" value="13"/>
</dbReference>
<dbReference type="InterPro" id="IPR013431">
    <property type="entry name" value="Delta_60_rpt"/>
</dbReference>
<dbReference type="GO" id="GO:0007155">
    <property type="term" value="P:cell adhesion"/>
    <property type="evidence" value="ECO:0007669"/>
    <property type="project" value="InterPro"/>
</dbReference>
<dbReference type="Pfam" id="PF17164">
    <property type="entry name" value="DUF5122"/>
    <property type="match status" value="10"/>
</dbReference>
<comment type="caution">
    <text evidence="8">The sequence shown here is derived from an EMBL/GenBank/DDBJ whole genome shotgun (WGS) entry which is preliminary data.</text>
</comment>
<dbReference type="PROSITE" id="PS00018">
    <property type="entry name" value="EF_HAND_1"/>
    <property type="match status" value="1"/>
</dbReference>
<dbReference type="SUPFAM" id="SSF69318">
    <property type="entry name" value="Integrin alpha N-terminal domain"/>
    <property type="match status" value="7"/>
</dbReference>
<dbReference type="PANTHER" id="PTHR23221:SF7">
    <property type="entry name" value="PHOSPHATIDYLINOSITOL-GLYCAN-SPECIFIC PHOSPHOLIPASE D"/>
    <property type="match status" value="1"/>
</dbReference>
<dbReference type="InterPro" id="IPR003644">
    <property type="entry name" value="Calx_beta"/>
</dbReference>
<dbReference type="Gene3D" id="2.80.10.50">
    <property type="match status" value="5"/>
</dbReference>
<name>A0A5C6CJ33_9BACT</name>
<evidence type="ECO:0000256" key="4">
    <source>
        <dbReference type="ARBA" id="ARBA00022837"/>
    </source>
</evidence>
<accession>A0A5C6CJ33</accession>
<feature type="compositionally biased region" description="Low complexity" evidence="6">
    <location>
        <begin position="2576"/>
        <end position="2590"/>
    </location>
</feature>
<organism evidence="8 9">
    <name type="scientific">Novipirellula galeiformis</name>
    <dbReference type="NCBI Taxonomy" id="2528004"/>
    <lineage>
        <taxon>Bacteria</taxon>
        <taxon>Pseudomonadati</taxon>
        <taxon>Planctomycetota</taxon>
        <taxon>Planctomycetia</taxon>
        <taxon>Pirellulales</taxon>
        <taxon>Pirellulaceae</taxon>
        <taxon>Novipirellula</taxon>
    </lineage>
</organism>
<dbReference type="InterPro" id="IPR013517">
    <property type="entry name" value="FG-GAP"/>
</dbReference>
<reference evidence="8 9" key="1">
    <citation type="submission" date="2019-02" db="EMBL/GenBank/DDBJ databases">
        <title>Deep-cultivation of Planctomycetes and their phenomic and genomic characterization uncovers novel biology.</title>
        <authorList>
            <person name="Wiegand S."/>
            <person name="Jogler M."/>
            <person name="Boedeker C."/>
            <person name="Pinto D."/>
            <person name="Vollmers J."/>
            <person name="Rivas-Marin E."/>
            <person name="Kohn T."/>
            <person name="Peeters S.H."/>
            <person name="Heuer A."/>
            <person name="Rast P."/>
            <person name="Oberbeckmann S."/>
            <person name="Bunk B."/>
            <person name="Jeske O."/>
            <person name="Meyerdierks A."/>
            <person name="Storesund J.E."/>
            <person name="Kallscheuer N."/>
            <person name="Luecker S."/>
            <person name="Lage O.M."/>
            <person name="Pohl T."/>
            <person name="Merkel B.J."/>
            <person name="Hornburger P."/>
            <person name="Mueller R.-W."/>
            <person name="Bruemmer F."/>
            <person name="Labrenz M."/>
            <person name="Spormann A.M."/>
            <person name="Op Den Camp H."/>
            <person name="Overmann J."/>
            <person name="Amann R."/>
            <person name="Jetten M.S.M."/>
            <person name="Mascher T."/>
            <person name="Medema M.H."/>
            <person name="Devos D.P."/>
            <person name="Kaster A.-K."/>
            <person name="Ovreas L."/>
            <person name="Rohde M."/>
            <person name="Galperin M.Y."/>
            <person name="Jogler C."/>
        </authorList>
    </citation>
    <scope>NUCLEOTIDE SEQUENCE [LARGE SCALE GENOMIC DNA]</scope>
    <source>
        <strain evidence="8 9">Pla52o</strain>
    </source>
</reference>
<dbReference type="GO" id="GO:0008305">
    <property type="term" value="C:integrin complex"/>
    <property type="evidence" value="ECO:0007669"/>
    <property type="project" value="InterPro"/>
</dbReference>
<dbReference type="InterPro" id="IPR028994">
    <property type="entry name" value="Integrin_alpha_N"/>
</dbReference>
<dbReference type="InterPro" id="IPR038081">
    <property type="entry name" value="CalX-like_sf"/>
</dbReference>
<dbReference type="SMART" id="SM00237">
    <property type="entry name" value="Calx_beta"/>
    <property type="match status" value="1"/>
</dbReference>
<evidence type="ECO:0000256" key="2">
    <source>
        <dbReference type="ARBA" id="ARBA00022737"/>
    </source>
</evidence>
<dbReference type="SUPFAM" id="SSF101898">
    <property type="entry name" value="NHL repeat"/>
    <property type="match status" value="2"/>
</dbReference>